<dbReference type="GO" id="GO:0015225">
    <property type="term" value="F:biotin transmembrane transporter activity"/>
    <property type="evidence" value="ECO:0007669"/>
    <property type="project" value="UniProtKB-UniRule"/>
</dbReference>
<keyword evidence="3" id="KW-1133">Transmembrane helix</keyword>
<keyword evidence="3" id="KW-0812">Transmembrane</keyword>
<evidence type="ECO:0000313" key="5">
    <source>
        <dbReference type="Proteomes" id="UP001179600"/>
    </source>
</evidence>
<comment type="subcellular location">
    <subcellularLocation>
        <location evidence="2">Cell membrane</location>
        <topology evidence="2">Multi-pass membrane protein</topology>
    </subcellularLocation>
</comment>
<dbReference type="PANTHER" id="PTHR34295:SF1">
    <property type="entry name" value="BIOTIN TRANSPORTER BIOY"/>
    <property type="match status" value="1"/>
</dbReference>
<dbReference type="Proteomes" id="UP001179600">
    <property type="component" value="Chromosome"/>
</dbReference>
<dbReference type="EMBL" id="CP116507">
    <property type="protein sequence ID" value="WCG22035.1"/>
    <property type="molecule type" value="Genomic_DNA"/>
</dbReference>
<sequence>MKRLSLKELLLIAQGAVIIAVCSQLTIPLGFVPITGQTFAIGLIATIFPPLLSTTMVAVYLLMGAIGLPVFAGFSGGLGALFGPTGGFLFAFLLNAWITSWLITRYKDTFTWALVANLIGAFVTMIGGTIWLKIAINQTWPAAFTMAFTPFILPGIIKAIAASYIGLKVKHIFYLRFAN</sequence>
<feature type="transmembrane region" description="Helical" evidence="3">
    <location>
        <begin position="34"/>
        <end position="52"/>
    </location>
</feature>
<proteinExistence type="inferred from homology"/>
<organism evidence="4 5">
    <name type="scientific">Vagococcus lutrae</name>
    <dbReference type="NCBI Taxonomy" id="81947"/>
    <lineage>
        <taxon>Bacteria</taxon>
        <taxon>Bacillati</taxon>
        <taxon>Bacillota</taxon>
        <taxon>Bacilli</taxon>
        <taxon>Lactobacillales</taxon>
        <taxon>Enterococcaceae</taxon>
        <taxon>Vagococcus</taxon>
    </lineage>
</organism>
<dbReference type="GO" id="GO:0005886">
    <property type="term" value="C:plasma membrane"/>
    <property type="evidence" value="ECO:0007669"/>
    <property type="project" value="UniProtKB-SubCell"/>
</dbReference>
<keyword evidence="2" id="KW-0813">Transport</keyword>
<evidence type="ECO:0000256" key="2">
    <source>
        <dbReference type="PIRNR" id="PIRNR016661"/>
    </source>
</evidence>
<dbReference type="RefSeq" id="WP_168413934.1">
    <property type="nucleotide sequence ID" value="NZ_CP116507.1"/>
</dbReference>
<evidence type="ECO:0000256" key="3">
    <source>
        <dbReference type="SAM" id="Phobius"/>
    </source>
</evidence>
<reference evidence="4" key="1">
    <citation type="submission" date="2023-01" db="EMBL/GenBank/DDBJ databases">
        <title>Oxazolidinone resistance genes in florfenicol resistant enterococci from beef cattle and veal calves at slaughter.</title>
        <authorList>
            <person name="Biggel M."/>
        </authorList>
    </citation>
    <scope>NUCLEOTIDE SEQUENCE</scope>
    <source>
        <strain evidence="4">K204-1</strain>
    </source>
</reference>
<protein>
    <recommendedName>
        <fullName evidence="2">Biotin transporter</fullName>
    </recommendedName>
</protein>
<comment type="similarity">
    <text evidence="1 2">Belongs to the BioY family.</text>
</comment>
<dbReference type="AlphaFoldDB" id="A0AAE9XHH2"/>
<evidence type="ECO:0000313" key="4">
    <source>
        <dbReference type="EMBL" id="WCG22035.1"/>
    </source>
</evidence>
<dbReference type="Gene3D" id="1.10.1760.20">
    <property type="match status" value="1"/>
</dbReference>
<evidence type="ECO:0000256" key="1">
    <source>
        <dbReference type="ARBA" id="ARBA00010692"/>
    </source>
</evidence>
<feature type="transmembrane region" description="Helical" evidence="3">
    <location>
        <begin position="144"/>
        <end position="167"/>
    </location>
</feature>
<feature type="transmembrane region" description="Helical" evidence="3">
    <location>
        <begin position="87"/>
        <end position="103"/>
    </location>
</feature>
<keyword evidence="2 3" id="KW-0472">Membrane</keyword>
<dbReference type="PANTHER" id="PTHR34295">
    <property type="entry name" value="BIOTIN TRANSPORTER BIOY"/>
    <property type="match status" value="1"/>
</dbReference>
<keyword evidence="2" id="KW-1003">Cell membrane</keyword>
<accession>A0AAE9XHH2</accession>
<dbReference type="InterPro" id="IPR003784">
    <property type="entry name" value="BioY"/>
</dbReference>
<name>A0AAE9XHH2_9ENTE</name>
<gene>
    <name evidence="4" type="ORF">PML95_06425</name>
</gene>
<dbReference type="Pfam" id="PF02632">
    <property type="entry name" value="BioY"/>
    <property type="match status" value="1"/>
</dbReference>
<dbReference type="PIRSF" id="PIRSF016661">
    <property type="entry name" value="BioY"/>
    <property type="match status" value="1"/>
</dbReference>
<feature type="transmembrane region" description="Helical" evidence="3">
    <location>
        <begin position="110"/>
        <end position="132"/>
    </location>
</feature>